<comment type="caution">
    <text evidence="1">The sequence shown here is derived from an EMBL/GenBank/DDBJ whole genome shotgun (WGS) entry which is preliminary data.</text>
</comment>
<accession>A0A8H4RZY3</accession>
<gene>
    <name evidence="1" type="ORF">G7Y89_g60</name>
</gene>
<sequence length="256" mass="28584">MQSTTIPNSLATNLITALQAFDFKYATFSSATKITSQINNCAFNNITLPLGSFKGNEYTLILSGLGPESLNSKDGKREQSIRELLKDLTFEAASGSCDAQPPRKEFALGCLTASHHDERVVSQSHWVVFIDYKMLVWVLYTENIDIQDSYGYDCTYFADQDTAFGADHSNAVVLLGHLQKLRLQKGGELVHKPQVFGWRWSTTPAPLVTYRPMVAPDTVTRLLGVDTSFIEVPKEESNIYSLHKNGFLNFCKKLNS</sequence>
<proteinExistence type="predicted"/>
<reference evidence="1 2" key="1">
    <citation type="submission" date="2020-03" db="EMBL/GenBank/DDBJ databases">
        <title>Draft Genome Sequence of Cudoniella acicularis.</title>
        <authorList>
            <person name="Buettner E."/>
            <person name="Kellner H."/>
        </authorList>
    </citation>
    <scope>NUCLEOTIDE SEQUENCE [LARGE SCALE GENOMIC DNA]</scope>
    <source>
        <strain evidence="1 2">DSM 108380</strain>
    </source>
</reference>
<keyword evidence="2" id="KW-1185">Reference proteome</keyword>
<evidence type="ECO:0000313" key="1">
    <source>
        <dbReference type="EMBL" id="KAF4638034.1"/>
    </source>
</evidence>
<dbReference type="AlphaFoldDB" id="A0A8H4RZY3"/>
<dbReference type="EMBL" id="JAAMPI010000002">
    <property type="protein sequence ID" value="KAF4638034.1"/>
    <property type="molecule type" value="Genomic_DNA"/>
</dbReference>
<evidence type="ECO:0000313" key="2">
    <source>
        <dbReference type="Proteomes" id="UP000566819"/>
    </source>
</evidence>
<organism evidence="1 2">
    <name type="scientific">Cudoniella acicularis</name>
    <dbReference type="NCBI Taxonomy" id="354080"/>
    <lineage>
        <taxon>Eukaryota</taxon>
        <taxon>Fungi</taxon>
        <taxon>Dikarya</taxon>
        <taxon>Ascomycota</taxon>
        <taxon>Pezizomycotina</taxon>
        <taxon>Leotiomycetes</taxon>
        <taxon>Helotiales</taxon>
        <taxon>Tricladiaceae</taxon>
        <taxon>Cudoniella</taxon>
    </lineage>
</organism>
<protein>
    <submittedName>
        <fullName evidence="1">Uncharacterized protein</fullName>
    </submittedName>
</protein>
<dbReference type="Proteomes" id="UP000566819">
    <property type="component" value="Unassembled WGS sequence"/>
</dbReference>
<dbReference type="OrthoDB" id="3516566at2759"/>
<name>A0A8H4RZY3_9HELO</name>